<dbReference type="NCBIfam" id="TIGR00709">
    <property type="entry name" value="dat"/>
    <property type="match status" value="1"/>
</dbReference>
<dbReference type="GO" id="GO:0047307">
    <property type="term" value="F:diaminobutyrate-pyruvate transaminase activity"/>
    <property type="evidence" value="ECO:0007669"/>
    <property type="project" value="InterPro"/>
</dbReference>
<dbReference type="UniPathway" id="UPA00067">
    <property type="reaction ID" value="UER00121"/>
</dbReference>
<evidence type="ECO:0000256" key="8">
    <source>
        <dbReference type="ARBA" id="ARBA00022679"/>
    </source>
</evidence>
<dbReference type="PANTHER" id="PTHR43552:SF2">
    <property type="entry name" value="DIAMINOBUTYRATE--2-OXOGLUTARATE TRANSAMINASE"/>
    <property type="match status" value="1"/>
</dbReference>
<dbReference type="CDD" id="cd00610">
    <property type="entry name" value="OAT_like"/>
    <property type="match status" value="1"/>
</dbReference>
<dbReference type="AlphaFoldDB" id="A0A222VZL4"/>
<evidence type="ECO:0000313" key="14">
    <source>
        <dbReference type="Proteomes" id="UP000199494"/>
    </source>
</evidence>
<comment type="pathway">
    <text evidence="3 12">Amine and polyamine biosynthesis; ectoine biosynthesis; L-ectoine from L-aspartate 4-semialdehyde: step 1/3.</text>
</comment>
<proteinExistence type="inferred from homology"/>
<evidence type="ECO:0000256" key="5">
    <source>
        <dbReference type="ARBA" id="ARBA00013155"/>
    </source>
</evidence>
<dbReference type="Gene3D" id="3.90.1150.10">
    <property type="entry name" value="Aspartate Aminotransferase, domain 1"/>
    <property type="match status" value="1"/>
</dbReference>
<dbReference type="Proteomes" id="UP000199494">
    <property type="component" value="Unassembled WGS sequence"/>
</dbReference>
<evidence type="ECO:0000256" key="2">
    <source>
        <dbReference type="ARBA" id="ARBA00002189"/>
    </source>
</evidence>
<gene>
    <name evidence="13" type="ORF">SAMN05421630_110108</name>
</gene>
<comment type="cofactor">
    <cofactor evidence="1 12">
        <name>pyridoxal 5'-phosphate</name>
        <dbReference type="ChEBI" id="CHEBI:597326"/>
    </cofactor>
</comment>
<dbReference type="SUPFAM" id="SSF53383">
    <property type="entry name" value="PLP-dependent transferases"/>
    <property type="match status" value="1"/>
</dbReference>
<organism evidence="13 14">
    <name type="scientific">Prauserella marina</name>
    <dbReference type="NCBI Taxonomy" id="530584"/>
    <lineage>
        <taxon>Bacteria</taxon>
        <taxon>Bacillati</taxon>
        <taxon>Actinomycetota</taxon>
        <taxon>Actinomycetes</taxon>
        <taxon>Pseudonocardiales</taxon>
        <taxon>Pseudonocardiaceae</taxon>
        <taxon>Prauserella</taxon>
    </lineage>
</organism>
<evidence type="ECO:0000256" key="11">
    <source>
        <dbReference type="RuleBase" id="RU003560"/>
    </source>
</evidence>
<name>A0A222VZL4_9PSEU</name>
<dbReference type="InterPro" id="IPR015421">
    <property type="entry name" value="PyrdxlP-dep_Trfase_major"/>
</dbReference>
<dbReference type="NCBIfam" id="TIGR02407">
    <property type="entry name" value="ectoine_ectB"/>
    <property type="match status" value="1"/>
</dbReference>
<keyword evidence="7 12" id="KW-0032">Aminotransferase</keyword>
<evidence type="ECO:0000256" key="3">
    <source>
        <dbReference type="ARBA" id="ARBA00004946"/>
    </source>
</evidence>
<dbReference type="NCBIfam" id="NF006733">
    <property type="entry name" value="PRK09264.1"/>
    <property type="match status" value="1"/>
</dbReference>
<accession>A0A222VZL4</accession>
<dbReference type="RefSeq" id="WP_091809004.1">
    <property type="nucleotide sequence ID" value="NZ_CP016353.1"/>
</dbReference>
<dbReference type="STRING" id="530584.SAMN05421630_110108"/>
<keyword evidence="9 11" id="KW-0663">Pyridoxal phosphate</keyword>
<comment type="similarity">
    <text evidence="4 11">Belongs to the class-III pyridoxal-phosphate-dependent aminotransferase family.</text>
</comment>
<dbReference type="GO" id="GO:0030170">
    <property type="term" value="F:pyridoxal phosphate binding"/>
    <property type="evidence" value="ECO:0007669"/>
    <property type="project" value="InterPro"/>
</dbReference>
<dbReference type="EC" id="2.6.1.76" evidence="5 12"/>
<dbReference type="OrthoDB" id="9801052at2"/>
<dbReference type="PIRSF" id="PIRSF000521">
    <property type="entry name" value="Transaminase_4ab_Lys_Orn"/>
    <property type="match status" value="1"/>
</dbReference>
<dbReference type="InterPro" id="IPR015424">
    <property type="entry name" value="PyrdxlP-dep_Trfase"/>
</dbReference>
<dbReference type="KEGG" id="pmad:BAY61_17750"/>
<evidence type="ECO:0000313" key="13">
    <source>
        <dbReference type="EMBL" id="SDD59309.1"/>
    </source>
</evidence>
<evidence type="ECO:0000256" key="1">
    <source>
        <dbReference type="ARBA" id="ARBA00001933"/>
    </source>
</evidence>
<evidence type="ECO:0000256" key="4">
    <source>
        <dbReference type="ARBA" id="ARBA00008954"/>
    </source>
</evidence>
<dbReference type="InterPro" id="IPR012773">
    <property type="entry name" value="Ectoine_EctB"/>
</dbReference>
<dbReference type="Gene3D" id="3.40.640.10">
    <property type="entry name" value="Type I PLP-dependent aspartate aminotransferase-like (Major domain)"/>
    <property type="match status" value="1"/>
</dbReference>
<dbReference type="PANTHER" id="PTHR43552">
    <property type="entry name" value="DIAMINOBUTYRATE--2-OXOGLUTARATE AMINOTRANSFERASE"/>
    <property type="match status" value="1"/>
</dbReference>
<evidence type="ECO:0000256" key="6">
    <source>
        <dbReference type="ARBA" id="ARBA00014798"/>
    </source>
</evidence>
<dbReference type="InterPro" id="IPR015422">
    <property type="entry name" value="PyrdxlP-dep_Trfase_small"/>
</dbReference>
<comment type="function">
    <text evidence="2 12">Catalyzes reversively the conversion of L-aspartate beta-semialdehyde (ASA) to L-2,4-diaminobutyrate (DABA) by transamination with L-glutamate.</text>
</comment>
<evidence type="ECO:0000256" key="7">
    <source>
        <dbReference type="ARBA" id="ARBA00022576"/>
    </source>
</evidence>
<dbReference type="InterPro" id="IPR049704">
    <property type="entry name" value="Aminotrans_3_PPA_site"/>
</dbReference>
<sequence length="417" mass="44053">MNDTDVFAIESEVRAYSRAWPVVFDSARGSTLRAEDGTPYLDFFSGAGALNYGHNNPVLKRALLRYLERDGLTHALDMHTVAKRDFLRALKEIVLNPRGLDYTIALPGPGGTNAVEAALKLARKNTGRHQVLSFTNGFHGMTLGALAVTGNTAKRAGAGLPLGYTTPLPFGDTTGSGEPDFGYLERLLGDSGSGLDRPAAAIVETVQGEGGLNAASFAWLRALREICDRYGVLLIVDDIQMGCGRTGPFFSFEPAGIVPDIVCLSKSISGYGLPMGLLLFAPELDVWAPGEHSGTFRGSSPAFVTAAEALRAFWLDDTLTRNTARLAGRLSARLGSIAGSRPGGAVAVKGRGLAAGLEFRGGDVAEKVCALAFERRLLLETSGPRDQVVKLLPALTISDTEFEAGLDILASAVADAV</sequence>
<evidence type="ECO:0000256" key="12">
    <source>
        <dbReference type="RuleBase" id="RU365034"/>
    </source>
</evidence>
<dbReference type="EMBL" id="FMZE01000010">
    <property type="protein sequence ID" value="SDD59309.1"/>
    <property type="molecule type" value="Genomic_DNA"/>
</dbReference>
<dbReference type="InterPro" id="IPR004637">
    <property type="entry name" value="Dat"/>
</dbReference>
<reference evidence="13 14" key="1">
    <citation type="submission" date="2016-10" db="EMBL/GenBank/DDBJ databases">
        <authorList>
            <person name="de Groot N.N."/>
        </authorList>
    </citation>
    <scope>NUCLEOTIDE SEQUENCE [LARGE SCALE GENOMIC DNA]</scope>
    <source>
        <strain evidence="13 14">CGMCC 4.5506</strain>
    </source>
</reference>
<keyword evidence="14" id="KW-1185">Reference proteome</keyword>
<evidence type="ECO:0000256" key="10">
    <source>
        <dbReference type="ARBA" id="ARBA00049111"/>
    </source>
</evidence>
<dbReference type="Pfam" id="PF00202">
    <property type="entry name" value="Aminotran_3"/>
    <property type="match status" value="1"/>
</dbReference>
<dbReference type="GO" id="GO:0045303">
    <property type="term" value="F:diaminobutyrate-2-oxoglutarate transaminase activity"/>
    <property type="evidence" value="ECO:0007669"/>
    <property type="project" value="UniProtKB-EC"/>
</dbReference>
<dbReference type="PROSITE" id="PS00600">
    <property type="entry name" value="AA_TRANSFER_CLASS_3"/>
    <property type="match status" value="1"/>
</dbReference>
<protein>
    <recommendedName>
        <fullName evidence="6 12">Diaminobutyrate--2-oxoglutarate transaminase</fullName>
        <ecNumber evidence="5 12">2.6.1.76</ecNumber>
    </recommendedName>
    <alternativeName>
        <fullName evidence="12">DABA aminotransferase</fullName>
    </alternativeName>
</protein>
<evidence type="ECO:0000256" key="9">
    <source>
        <dbReference type="ARBA" id="ARBA00022898"/>
    </source>
</evidence>
<dbReference type="GO" id="GO:0019491">
    <property type="term" value="P:ectoine biosynthetic process"/>
    <property type="evidence" value="ECO:0007669"/>
    <property type="project" value="UniProtKB-UniPathway"/>
</dbReference>
<dbReference type="InterPro" id="IPR005814">
    <property type="entry name" value="Aminotrans_3"/>
</dbReference>
<comment type="catalytic activity">
    <reaction evidence="10 12">
        <text>L-2,4-diaminobutanoate + 2-oxoglutarate = L-aspartate 4-semialdehyde + L-glutamate</text>
        <dbReference type="Rhea" id="RHEA:11160"/>
        <dbReference type="ChEBI" id="CHEBI:16810"/>
        <dbReference type="ChEBI" id="CHEBI:29985"/>
        <dbReference type="ChEBI" id="CHEBI:58761"/>
        <dbReference type="ChEBI" id="CHEBI:537519"/>
        <dbReference type="EC" id="2.6.1.76"/>
    </reaction>
</comment>
<keyword evidence="8 12" id="KW-0808">Transferase</keyword>